<reference evidence="7" key="1">
    <citation type="journal article" date="2019" name="Int. J. Syst. Evol. Microbiol.">
        <title>The Global Catalogue of Microorganisms (GCM) 10K type strain sequencing project: providing services to taxonomists for standard genome sequencing and annotation.</title>
        <authorList>
            <consortium name="The Broad Institute Genomics Platform"/>
            <consortium name="The Broad Institute Genome Sequencing Center for Infectious Disease"/>
            <person name="Wu L."/>
            <person name="Ma J."/>
        </authorList>
    </citation>
    <scope>NUCLEOTIDE SEQUENCE [LARGE SCALE GENOMIC DNA]</scope>
    <source>
        <strain evidence="7">SYNS20</strain>
    </source>
</reference>
<comment type="similarity">
    <text evidence="1">Belongs to the LysR transcriptional regulatory family.</text>
</comment>
<keyword evidence="3" id="KW-0238">DNA-binding</keyword>
<dbReference type="Proteomes" id="UP001596523">
    <property type="component" value="Unassembled WGS sequence"/>
</dbReference>
<dbReference type="InterPro" id="IPR005119">
    <property type="entry name" value="LysR_subst-bd"/>
</dbReference>
<evidence type="ECO:0000313" key="6">
    <source>
        <dbReference type="EMBL" id="MFC7302898.1"/>
    </source>
</evidence>
<accession>A0ABW2JBG7</accession>
<proteinExistence type="inferred from homology"/>
<evidence type="ECO:0000259" key="5">
    <source>
        <dbReference type="PROSITE" id="PS50931"/>
    </source>
</evidence>
<dbReference type="Gene3D" id="1.10.10.10">
    <property type="entry name" value="Winged helix-like DNA-binding domain superfamily/Winged helix DNA-binding domain"/>
    <property type="match status" value="1"/>
</dbReference>
<dbReference type="SUPFAM" id="SSF53850">
    <property type="entry name" value="Periplasmic binding protein-like II"/>
    <property type="match status" value="1"/>
</dbReference>
<dbReference type="RefSeq" id="WP_381825543.1">
    <property type="nucleotide sequence ID" value="NZ_JBHTCF010000001.1"/>
</dbReference>
<evidence type="ECO:0000256" key="3">
    <source>
        <dbReference type="ARBA" id="ARBA00023125"/>
    </source>
</evidence>
<dbReference type="SUPFAM" id="SSF46785">
    <property type="entry name" value="Winged helix' DNA-binding domain"/>
    <property type="match status" value="1"/>
</dbReference>
<keyword evidence="4" id="KW-0804">Transcription</keyword>
<evidence type="ECO:0000256" key="1">
    <source>
        <dbReference type="ARBA" id="ARBA00009437"/>
    </source>
</evidence>
<dbReference type="Pfam" id="PF03466">
    <property type="entry name" value="LysR_substrate"/>
    <property type="match status" value="1"/>
</dbReference>
<protein>
    <submittedName>
        <fullName evidence="6">LysR family transcriptional regulator</fullName>
    </submittedName>
</protein>
<dbReference type="InterPro" id="IPR036390">
    <property type="entry name" value="WH_DNA-bd_sf"/>
</dbReference>
<dbReference type="PRINTS" id="PR00039">
    <property type="entry name" value="HTHLYSR"/>
</dbReference>
<sequence length="307" mass="33028">MSLRQMEYFLTVVEESSFTRAAEALHVTQPALSHQIKALEKSVGGELLERMARGVRLTPMGRAFLPHAELTVRSAQQAQRAARAAAGAEGGELHIAALHAVAVGVLPEVFARWHRTHPGVQLLLHEYGTTEVLEEQVERGVADLAVGPPPQYWTGSVTPVGEEEIVLAVPFDDHLAGRTTVELAELADRPWVRCAMEPVVQGQRFLDWACGQAGFAPRTAVWTEHTSTAVRMAASGVGIATAPSHVIRGAVGEDCVVLSVEPAWKRALTVFSRVEPTGVAAAFVALLQDVLPAFTAPQGPLKVYEDC</sequence>
<gene>
    <name evidence="6" type="ORF">ACFQVC_01535</name>
</gene>
<dbReference type="Pfam" id="PF00126">
    <property type="entry name" value="HTH_1"/>
    <property type="match status" value="1"/>
</dbReference>
<evidence type="ECO:0000313" key="7">
    <source>
        <dbReference type="Proteomes" id="UP001596523"/>
    </source>
</evidence>
<evidence type="ECO:0000256" key="4">
    <source>
        <dbReference type="ARBA" id="ARBA00023163"/>
    </source>
</evidence>
<dbReference type="CDD" id="cd05466">
    <property type="entry name" value="PBP2_LTTR_substrate"/>
    <property type="match status" value="1"/>
</dbReference>
<organism evidence="6 7">
    <name type="scientific">Streptomyces monticola</name>
    <dbReference type="NCBI Taxonomy" id="2666263"/>
    <lineage>
        <taxon>Bacteria</taxon>
        <taxon>Bacillati</taxon>
        <taxon>Actinomycetota</taxon>
        <taxon>Actinomycetes</taxon>
        <taxon>Kitasatosporales</taxon>
        <taxon>Streptomycetaceae</taxon>
        <taxon>Streptomyces</taxon>
    </lineage>
</organism>
<dbReference type="PANTHER" id="PTHR30346:SF28">
    <property type="entry name" value="HTH-TYPE TRANSCRIPTIONAL REGULATOR CYNR"/>
    <property type="match status" value="1"/>
</dbReference>
<keyword evidence="2" id="KW-0805">Transcription regulation</keyword>
<dbReference type="Gene3D" id="3.40.190.10">
    <property type="entry name" value="Periplasmic binding protein-like II"/>
    <property type="match status" value="2"/>
</dbReference>
<dbReference type="EMBL" id="JBHTCF010000001">
    <property type="protein sequence ID" value="MFC7302898.1"/>
    <property type="molecule type" value="Genomic_DNA"/>
</dbReference>
<dbReference type="PANTHER" id="PTHR30346">
    <property type="entry name" value="TRANSCRIPTIONAL DUAL REGULATOR HCAR-RELATED"/>
    <property type="match status" value="1"/>
</dbReference>
<dbReference type="InterPro" id="IPR000847">
    <property type="entry name" value="LysR_HTH_N"/>
</dbReference>
<name>A0ABW2JBG7_9ACTN</name>
<dbReference type="PROSITE" id="PS50931">
    <property type="entry name" value="HTH_LYSR"/>
    <property type="match status" value="1"/>
</dbReference>
<keyword evidence="7" id="KW-1185">Reference proteome</keyword>
<comment type="caution">
    <text evidence="6">The sequence shown here is derived from an EMBL/GenBank/DDBJ whole genome shotgun (WGS) entry which is preliminary data.</text>
</comment>
<evidence type="ECO:0000256" key="2">
    <source>
        <dbReference type="ARBA" id="ARBA00023015"/>
    </source>
</evidence>
<feature type="domain" description="HTH lysR-type" evidence="5">
    <location>
        <begin position="1"/>
        <end position="58"/>
    </location>
</feature>
<dbReference type="InterPro" id="IPR036388">
    <property type="entry name" value="WH-like_DNA-bd_sf"/>
</dbReference>